<dbReference type="EMBL" id="JAATWM020000057">
    <property type="protein sequence ID" value="KAF9870215.1"/>
    <property type="molecule type" value="Genomic_DNA"/>
</dbReference>
<dbReference type="PANTHER" id="PTHR38426:SF1">
    <property type="entry name" value="MAINTENANCE OF TELOMERE CAPPING PROTEIN 4"/>
    <property type="match status" value="1"/>
</dbReference>
<feature type="transmembrane region" description="Helical" evidence="2">
    <location>
        <begin position="1249"/>
        <end position="1268"/>
    </location>
</feature>
<accession>A0A9P6HUF3</accession>
<feature type="compositionally biased region" description="Basic and acidic residues" evidence="1">
    <location>
        <begin position="586"/>
        <end position="603"/>
    </location>
</feature>
<feature type="region of interest" description="Disordered" evidence="1">
    <location>
        <begin position="909"/>
        <end position="1081"/>
    </location>
</feature>
<feature type="compositionally biased region" description="Basic and acidic residues" evidence="1">
    <location>
        <begin position="805"/>
        <end position="825"/>
    </location>
</feature>
<feature type="compositionally biased region" description="Basic residues" evidence="1">
    <location>
        <begin position="138"/>
        <end position="147"/>
    </location>
</feature>
<evidence type="ECO:0000313" key="3">
    <source>
        <dbReference type="EMBL" id="KAF9870215.1"/>
    </source>
</evidence>
<feature type="compositionally biased region" description="Polar residues" evidence="1">
    <location>
        <begin position="389"/>
        <end position="400"/>
    </location>
</feature>
<feature type="compositionally biased region" description="Polar residues" evidence="1">
    <location>
        <begin position="217"/>
        <end position="227"/>
    </location>
</feature>
<feature type="region of interest" description="Disordered" evidence="1">
    <location>
        <begin position="289"/>
        <end position="332"/>
    </location>
</feature>
<feature type="compositionally biased region" description="Basic and acidic residues" evidence="1">
    <location>
        <begin position="991"/>
        <end position="1000"/>
    </location>
</feature>
<evidence type="ECO:0000256" key="1">
    <source>
        <dbReference type="SAM" id="MobiDB-lite"/>
    </source>
</evidence>
<dbReference type="InterPro" id="IPR038769">
    <property type="entry name" value="MTC4"/>
</dbReference>
<feature type="compositionally biased region" description="Basic and acidic residues" evidence="1">
    <location>
        <begin position="182"/>
        <end position="191"/>
    </location>
</feature>
<reference evidence="3" key="2">
    <citation type="submission" date="2020-11" db="EMBL/GenBank/DDBJ databases">
        <title>Whole genome sequencing of Colletotrichum sp.</title>
        <authorList>
            <person name="Li H."/>
        </authorList>
    </citation>
    <scope>NUCLEOTIDE SEQUENCE</scope>
    <source>
        <strain evidence="3">CkLH20</strain>
    </source>
</reference>
<feature type="compositionally biased region" description="Polar residues" evidence="1">
    <location>
        <begin position="786"/>
        <end position="798"/>
    </location>
</feature>
<evidence type="ECO:0000313" key="4">
    <source>
        <dbReference type="Proteomes" id="UP000781932"/>
    </source>
</evidence>
<protein>
    <submittedName>
        <fullName evidence="3">Uncharacterized protein</fullName>
    </submittedName>
</protein>
<name>A0A9P6HUF3_9PEZI</name>
<dbReference type="OrthoDB" id="5402622at2759"/>
<dbReference type="Proteomes" id="UP000781932">
    <property type="component" value="Unassembled WGS sequence"/>
</dbReference>
<feature type="region of interest" description="Disordered" evidence="1">
    <location>
        <begin position="546"/>
        <end position="603"/>
    </location>
</feature>
<reference evidence="3" key="1">
    <citation type="submission" date="2020-03" db="EMBL/GenBank/DDBJ databases">
        <authorList>
            <person name="He L."/>
        </authorList>
    </citation>
    <scope>NUCLEOTIDE SEQUENCE</scope>
    <source>
        <strain evidence="3">CkLH20</strain>
    </source>
</reference>
<feature type="compositionally biased region" description="Low complexity" evidence="1">
    <location>
        <begin position="192"/>
        <end position="202"/>
    </location>
</feature>
<feature type="compositionally biased region" description="Polar residues" evidence="1">
    <location>
        <begin position="940"/>
        <end position="953"/>
    </location>
</feature>
<sequence>MGYLTTYLTVLRISHPPYVDRNVSEIDDIDDYDTPELTLERNPLRDGHASSLDAMTEKDAAQQRAVLSRKPSPHSMPGDRGSNRGSYETGESSATGSLLNDTTLLPSPDESSGRRPTSNSSAPREAEYTSGYVGKDTKKQRAPRHRSNGGFLLQDAIRNDDDSDGDQGVRRRHSRNPPTSRRAKDSGRASDRSGSSAGRDAGLGMTEIDSPPRRQGDSSPTEPTHNLTVRKRDATNGRPVTGASFAPPATSMSLDIDSTQIVNMALNLSESRRQASRRIAPQAVPTLAQLPDATTGPNLKGHYQQQRRISRTRSPGPEKALTPRLPSSGVLHSPLQASFDMSREGTFRNHFTSSTLARAQKAKEHLELMAQYRRLLELVPPIQQHHSSRPTTASPPNSSGGIAKTPTYGSSDGNLRLGRQYNPLQYIRNRKVRARERMAIDGEGLGFGDIMKVTDWVDDVAKWAATGQTSADGCIVPPFADADSLERQNALQLAANANKPRRPRLDWFVDPADLLADAYWLEQDHHKQLIEDRQWRKIFPHTAEINRPLSRQNAEYGSESGQTPSRKDEEENHPVIDPKTGYPRLAKSDTDHSHASSTRDRARQKLHDLTGHHHHRHSNSTHSHHDLLRLGKSSFSDGSDSESEKKKLKKIDRRSRTGTLTSSHQDILEKQMLEMIAKEARENEPGTIDNSGWMTPERDTGLISQVQSRQPSRKPSIAGSESDERKSKDKPRKTPAYLQRTGRTSLEIPVPARRSSFDVDSSQPNSPDGAVRGDPFIPALGGDLSPGSSRANSPTRNPFSKVKQIFRDRSKERGSDRISEERSSAEDLASAPKTPFDASPESSGERRRSSDRRRLSRSPSRKIAQRPTGESDKSHRSVNSIGIFKGARIDNVIRGGVSKLGDLIWRKESDIGEGHSEVEGTTTDESDTEPRGRRRGETPLSRTASIRQQNNKNYLDVMPTFQPVSQEKLKATESEPILQDPTSRPPSRRSPRFDRLKPPRIDILSASPSTSPSSAKRLSDLSEGEPRSAASTGVKEADKRLNSILMPQTLSPEGRPASSSQRGRHWSISDHSPAPDRAPLSKREIARLRALVLSSGIKAMEITRRANEPHLVFANQQRPSRNDMRVASVFWPEIAKLSPDPASTHNKAVPQTELYQYAAKTLGTSIQCSGQEWQKSADLFVSDTVPALHRRVEDVRRRVATDLSAMTRAAADEADETSRDLTLGQRLKIKHTLDVIEKMLRRRRRRFRWVRRAMWLAVEWVLVGFMWYVWFVVMILRVFWGVGQGVVGAVRWLLWL</sequence>
<keyword evidence="4" id="KW-1185">Reference proteome</keyword>
<dbReference type="PANTHER" id="PTHR38426">
    <property type="entry name" value="MAINTENANCE OF TELOMERE CAPPING PROTEIN 4"/>
    <property type="match status" value="1"/>
</dbReference>
<feature type="compositionally biased region" description="Basic and acidic residues" evidence="1">
    <location>
        <begin position="565"/>
        <end position="576"/>
    </location>
</feature>
<gene>
    <name evidence="3" type="ORF">CkaCkLH20_12301</name>
</gene>
<comment type="caution">
    <text evidence="3">The sequence shown here is derived from an EMBL/GenBank/DDBJ whole genome shotgun (WGS) entry which is preliminary data.</text>
</comment>
<organism evidence="3 4">
    <name type="scientific">Colletotrichum karsti</name>
    <dbReference type="NCBI Taxonomy" id="1095194"/>
    <lineage>
        <taxon>Eukaryota</taxon>
        <taxon>Fungi</taxon>
        <taxon>Dikarya</taxon>
        <taxon>Ascomycota</taxon>
        <taxon>Pezizomycotina</taxon>
        <taxon>Sordariomycetes</taxon>
        <taxon>Hypocreomycetidae</taxon>
        <taxon>Glomerellales</taxon>
        <taxon>Glomerellaceae</taxon>
        <taxon>Colletotrichum</taxon>
        <taxon>Colletotrichum boninense species complex</taxon>
    </lineage>
</organism>
<feature type="compositionally biased region" description="Basic and acidic residues" evidence="1">
    <location>
        <begin position="1017"/>
        <end position="1026"/>
    </location>
</feature>
<evidence type="ECO:0000256" key="2">
    <source>
        <dbReference type="SAM" id="Phobius"/>
    </source>
</evidence>
<feature type="compositionally biased region" description="Polar residues" evidence="1">
    <location>
        <begin position="1045"/>
        <end position="1061"/>
    </location>
</feature>
<keyword evidence="2" id="KW-0472">Membrane</keyword>
<feature type="region of interest" description="Disordered" evidence="1">
    <location>
        <begin position="383"/>
        <end position="416"/>
    </location>
</feature>
<proteinExistence type="predicted"/>
<feature type="compositionally biased region" description="Low complexity" evidence="1">
    <location>
        <begin position="1005"/>
        <end position="1015"/>
    </location>
</feature>
<keyword evidence="2" id="KW-1133">Transmembrane helix</keyword>
<feature type="transmembrane region" description="Helical" evidence="2">
    <location>
        <begin position="1274"/>
        <end position="1294"/>
    </location>
</feature>
<dbReference type="GeneID" id="62168088"/>
<feature type="region of interest" description="Disordered" evidence="1">
    <location>
        <begin position="630"/>
        <end position="892"/>
    </location>
</feature>
<feature type="compositionally biased region" description="Basic residues" evidence="1">
    <location>
        <begin position="849"/>
        <end position="864"/>
    </location>
</feature>
<dbReference type="RefSeq" id="XP_038739676.1">
    <property type="nucleotide sequence ID" value="XM_038895014.1"/>
</dbReference>
<feature type="compositionally biased region" description="Basic and acidic residues" evidence="1">
    <location>
        <begin position="928"/>
        <end position="937"/>
    </location>
</feature>
<feature type="region of interest" description="Disordered" evidence="1">
    <location>
        <begin position="57"/>
        <end position="251"/>
    </location>
</feature>
<feature type="compositionally biased region" description="Polar residues" evidence="1">
    <location>
        <begin position="83"/>
        <end position="105"/>
    </location>
</feature>
<feature type="compositionally biased region" description="Basic and acidic residues" evidence="1">
    <location>
        <begin position="909"/>
        <end position="918"/>
    </location>
</feature>
<keyword evidence="2" id="KW-0812">Transmembrane</keyword>
<feature type="compositionally biased region" description="Basic and acidic residues" evidence="1">
    <location>
        <begin position="666"/>
        <end position="684"/>
    </location>
</feature>
<feature type="compositionally biased region" description="Polar residues" evidence="1">
    <location>
        <begin position="549"/>
        <end position="564"/>
    </location>
</feature>